<dbReference type="Gene3D" id="3.40.630.30">
    <property type="match status" value="1"/>
</dbReference>
<gene>
    <name evidence="2" type="ORF">ACFQ27_16265</name>
</gene>
<proteinExistence type="predicted"/>
<dbReference type="PANTHER" id="PTHR43792:SF1">
    <property type="entry name" value="N-ACETYLTRANSFERASE DOMAIN-CONTAINING PROTEIN"/>
    <property type="match status" value="1"/>
</dbReference>
<accession>A0ABW3T558</accession>
<evidence type="ECO:0000313" key="3">
    <source>
        <dbReference type="Proteomes" id="UP001597216"/>
    </source>
</evidence>
<dbReference type="GO" id="GO:0016746">
    <property type="term" value="F:acyltransferase activity"/>
    <property type="evidence" value="ECO:0007669"/>
    <property type="project" value="UniProtKB-KW"/>
</dbReference>
<dbReference type="Proteomes" id="UP001597216">
    <property type="component" value="Unassembled WGS sequence"/>
</dbReference>
<sequence>MIETPRLILRGFRDADLDDFAAVNTDPRVYAWLGGPMDRAASDAIAARINAHIDAHGFGLWAAELKATGRVIGFIGLARVEGLPVSPCVEMGWRLTPETWGQGLASEGAKAALDWAFANLDEAEIVAFTADTNLASQAVMRKIGMIHDPSRDFDHPRLAQDHPLRRHVVFAARRQTN</sequence>
<dbReference type="EMBL" id="JBHTLQ010000045">
    <property type="protein sequence ID" value="MFD1192143.1"/>
    <property type="molecule type" value="Genomic_DNA"/>
</dbReference>
<dbReference type="RefSeq" id="WP_377354343.1">
    <property type="nucleotide sequence ID" value="NZ_JBHTLQ010000045.1"/>
</dbReference>
<dbReference type="SUPFAM" id="SSF55729">
    <property type="entry name" value="Acyl-CoA N-acyltransferases (Nat)"/>
    <property type="match status" value="1"/>
</dbReference>
<reference evidence="3" key="1">
    <citation type="journal article" date="2019" name="Int. J. Syst. Evol. Microbiol.">
        <title>The Global Catalogue of Microorganisms (GCM) 10K type strain sequencing project: providing services to taxonomists for standard genome sequencing and annotation.</title>
        <authorList>
            <consortium name="The Broad Institute Genomics Platform"/>
            <consortium name="The Broad Institute Genome Sequencing Center for Infectious Disease"/>
            <person name="Wu L."/>
            <person name="Ma J."/>
        </authorList>
    </citation>
    <scope>NUCLEOTIDE SEQUENCE [LARGE SCALE GENOMIC DNA]</scope>
    <source>
        <strain evidence="3">CCUG 55074</strain>
    </source>
</reference>
<keyword evidence="2" id="KW-0808">Transferase</keyword>
<protein>
    <submittedName>
        <fullName evidence="2">GNAT family N-acetyltransferase</fullName>
        <ecNumber evidence="2">2.3.-.-</ecNumber>
    </submittedName>
</protein>
<dbReference type="InterPro" id="IPR051531">
    <property type="entry name" value="N-acetyltransferase"/>
</dbReference>
<evidence type="ECO:0000259" key="1">
    <source>
        <dbReference type="PROSITE" id="PS51186"/>
    </source>
</evidence>
<dbReference type="Pfam" id="PF13302">
    <property type="entry name" value="Acetyltransf_3"/>
    <property type="match status" value="1"/>
</dbReference>
<dbReference type="InterPro" id="IPR016181">
    <property type="entry name" value="Acyl_CoA_acyltransferase"/>
</dbReference>
<keyword evidence="2" id="KW-0012">Acyltransferase</keyword>
<dbReference type="InterPro" id="IPR000182">
    <property type="entry name" value="GNAT_dom"/>
</dbReference>
<dbReference type="EC" id="2.3.-.-" evidence="2"/>
<dbReference type="PANTHER" id="PTHR43792">
    <property type="entry name" value="GNAT FAMILY, PUTATIVE (AFU_ORTHOLOGUE AFUA_3G00765)-RELATED-RELATED"/>
    <property type="match status" value="1"/>
</dbReference>
<keyword evidence="3" id="KW-1185">Reference proteome</keyword>
<feature type="domain" description="N-acetyltransferase" evidence="1">
    <location>
        <begin position="7"/>
        <end position="163"/>
    </location>
</feature>
<comment type="caution">
    <text evidence="2">The sequence shown here is derived from an EMBL/GenBank/DDBJ whole genome shotgun (WGS) entry which is preliminary data.</text>
</comment>
<name>A0ABW3T558_9CAUL</name>
<organism evidence="2 3">
    <name type="scientific">Phenylobacterium conjunctum</name>
    <dbReference type="NCBI Taxonomy" id="1298959"/>
    <lineage>
        <taxon>Bacteria</taxon>
        <taxon>Pseudomonadati</taxon>
        <taxon>Pseudomonadota</taxon>
        <taxon>Alphaproteobacteria</taxon>
        <taxon>Caulobacterales</taxon>
        <taxon>Caulobacteraceae</taxon>
        <taxon>Phenylobacterium</taxon>
    </lineage>
</organism>
<evidence type="ECO:0000313" key="2">
    <source>
        <dbReference type="EMBL" id="MFD1192143.1"/>
    </source>
</evidence>
<dbReference type="PROSITE" id="PS51186">
    <property type="entry name" value="GNAT"/>
    <property type="match status" value="1"/>
</dbReference>